<name>A0A3N4L5G1_9PEZI</name>
<reference evidence="2 3" key="1">
    <citation type="journal article" date="2018" name="Nat. Ecol. Evol.">
        <title>Pezizomycetes genomes reveal the molecular basis of ectomycorrhizal truffle lifestyle.</title>
        <authorList>
            <person name="Murat C."/>
            <person name="Payen T."/>
            <person name="Noel B."/>
            <person name="Kuo A."/>
            <person name="Morin E."/>
            <person name="Chen J."/>
            <person name="Kohler A."/>
            <person name="Krizsan K."/>
            <person name="Balestrini R."/>
            <person name="Da Silva C."/>
            <person name="Montanini B."/>
            <person name="Hainaut M."/>
            <person name="Levati E."/>
            <person name="Barry K.W."/>
            <person name="Belfiori B."/>
            <person name="Cichocki N."/>
            <person name="Clum A."/>
            <person name="Dockter R.B."/>
            <person name="Fauchery L."/>
            <person name="Guy J."/>
            <person name="Iotti M."/>
            <person name="Le Tacon F."/>
            <person name="Lindquist E.A."/>
            <person name="Lipzen A."/>
            <person name="Malagnac F."/>
            <person name="Mello A."/>
            <person name="Molinier V."/>
            <person name="Miyauchi S."/>
            <person name="Poulain J."/>
            <person name="Riccioni C."/>
            <person name="Rubini A."/>
            <person name="Sitrit Y."/>
            <person name="Splivallo R."/>
            <person name="Traeger S."/>
            <person name="Wang M."/>
            <person name="Zifcakova L."/>
            <person name="Wipf D."/>
            <person name="Zambonelli A."/>
            <person name="Paolocci F."/>
            <person name="Nowrousian M."/>
            <person name="Ottonello S."/>
            <person name="Baldrian P."/>
            <person name="Spatafora J.W."/>
            <person name="Henrissat B."/>
            <person name="Nagy L.G."/>
            <person name="Aury J.M."/>
            <person name="Wincker P."/>
            <person name="Grigoriev I.V."/>
            <person name="Bonfante P."/>
            <person name="Martin F.M."/>
        </authorList>
    </citation>
    <scope>NUCLEOTIDE SEQUENCE [LARGE SCALE GENOMIC DNA]</scope>
    <source>
        <strain evidence="2 3">ATCC MYA-4762</strain>
    </source>
</reference>
<organism evidence="2 3">
    <name type="scientific">Terfezia boudieri ATCC MYA-4762</name>
    <dbReference type="NCBI Taxonomy" id="1051890"/>
    <lineage>
        <taxon>Eukaryota</taxon>
        <taxon>Fungi</taxon>
        <taxon>Dikarya</taxon>
        <taxon>Ascomycota</taxon>
        <taxon>Pezizomycotina</taxon>
        <taxon>Pezizomycetes</taxon>
        <taxon>Pezizales</taxon>
        <taxon>Pezizaceae</taxon>
        <taxon>Terfezia</taxon>
    </lineage>
</organism>
<dbReference type="InParanoid" id="A0A3N4L5G1"/>
<protein>
    <submittedName>
        <fullName evidence="2">Uncharacterized protein</fullName>
    </submittedName>
</protein>
<dbReference type="AlphaFoldDB" id="A0A3N4L5G1"/>
<dbReference type="EMBL" id="ML121700">
    <property type="protein sequence ID" value="RPB18093.1"/>
    <property type="molecule type" value="Genomic_DNA"/>
</dbReference>
<feature type="compositionally biased region" description="Polar residues" evidence="1">
    <location>
        <begin position="306"/>
        <end position="318"/>
    </location>
</feature>
<evidence type="ECO:0000256" key="1">
    <source>
        <dbReference type="SAM" id="MobiDB-lite"/>
    </source>
</evidence>
<accession>A0A3N4L5G1</accession>
<dbReference type="Proteomes" id="UP000267821">
    <property type="component" value="Unassembled WGS sequence"/>
</dbReference>
<evidence type="ECO:0000313" key="2">
    <source>
        <dbReference type="EMBL" id="RPB18093.1"/>
    </source>
</evidence>
<evidence type="ECO:0000313" key="3">
    <source>
        <dbReference type="Proteomes" id="UP000267821"/>
    </source>
</evidence>
<dbReference type="OrthoDB" id="5475016at2759"/>
<feature type="region of interest" description="Disordered" evidence="1">
    <location>
        <begin position="99"/>
        <end position="125"/>
    </location>
</feature>
<feature type="compositionally biased region" description="Low complexity" evidence="1">
    <location>
        <begin position="356"/>
        <end position="368"/>
    </location>
</feature>
<proteinExistence type="predicted"/>
<feature type="region of interest" description="Disordered" evidence="1">
    <location>
        <begin position="306"/>
        <end position="377"/>
    </location>
</feature>
<gene>
    <name evidence="2" type="ORF">L211DRAFT_854478</name>
</gene>
<keyword evidence="3" id="KW-1185">Reference proteome</keyword>
<feature type="compositionally biased region" description="Basic and acidic residues" evidence="1">
    <location>
        <begin position="319"/>
        <end position="332"/>
    </location>
</feature>
<sequence length="636" mass="71066">MAHLGHNLMDVQVELDPIGQVNTPRVHMAALTRLAAPTSAPASQHDTKHVKAILTKRATNIVARKSSSSLVPRGLSRSDYVSSALRPLELTKVQKHLDTAKEKTTAKGKITSKTTTKQAPKGTPAAKAIKDTLSDHEVPSSEDIPDVGASYGRMRHLVDRAMVRHIVLESWRVGVRGSGVPHAGQSVREPFWTGRRRVRASTRHVADMEEEVCEHGTEEGLGGKVADDEDGDIEDSTDKTTFMLQNLSLNVRQEDTFVLPNLCARLRVYAKKYQCLVERKIPVKEKRRLYRISNILLQHMTCETSQPQRMGIGTQATSRRTDDDTSKPKETGLQKGGCSTPGMPRIPETLGTSDLPHTPGIPGTPGTPQLLCTPTRTDESPYRNMFSNGNGVSSLVALLESPIRPPMGLVGGKPNLGEVTKGYKRNRLITQFTGVLQDMIESVGNKIEYITLFEEPFPDSQRAEDILTKVWREAERHHKYHQTRDNRIDAYIRQTSECSIPNKITPGFGGSLFMCFIFTALFYALTAWESGECQLVAEFSYINCSNVYKRLLAQWQLYPTSVQEMILKVIQWEIVKKGNKSGKTVRWQQDTAYKVDPEEVADFSKHLIEQLKGVGIQSAQRVRDEEDHESTTEEDI</sequence>